<dbReference type="PRINTS" id="PR00260">
    <property type="entry name" value="CHEMTRNSDUCR"/>
</dbReference>
<dbReference type="InterPro" id="IPR004090">
    <property type="entry name" value="Chemotax_Me-accpt_rcpt"/>
</dbReference>
<dbReference type="Pfam" id="PF00015">
    <property type="entry name" value="MCPsignal"/>
    <property type="match status" value="1"/>
</dbReference>
<dbReference type="InterPro" id="IPR003660">
    <property type="entry name" value="HAMP_dom"/>
</dbReference>
<feature type="transmembrane region" description="Helical" evidence="6">
    <location>
        <begin position="188"/>
        <end position="211"/>
    </location>
</feature>
<keyword evidence="10" id="KW-1185">Reference proteome</keyword>
<dbReference type="SMART" id="SM00283">
    <property type="entry name" value="MA"/>
    <property type="match status" value="1"/>
</dbReference>
<comment type="caution">
    <text evidence="9">The sequence shown here is derived from an EMBL/GenBank/DDBJ whole genome shotgun (WGS) entry which is preliminary data.</text>
</comment>
<dbReference type="Proteomes" id="UP001500967">
    <property type="component" value="Unassembled WGS sequence"/>
</dbReference>
<reference evidence="9 10" key="1">
    <citation type="journal article" date="2019" name="Int. J. Syst. Evol. Microbiol.">
        <title>The Global Catalogue of Microorganisms (GCM) 10K type strain sequencing project: providing services to taxonomists for standard genome sequencing and annotation.</title>
        <authorList>
            <consortium name="The Broad Institute Genomics Platform"/>
            <consortium name="The Broad Institute Genome Sequencing Center for Infectious Disease"/>
            <person name="Wu L."/>
            <person name="Ma J."/>
        </authorList>
    </citation>
    <scope>NUCLEOTIDE SEQUENCE [LARGE SCALE GENOMIC DNA]</scope>
    <source>
        <strain evidence="9 10">JCM 10425</strain>
    </source>
</reference>
<dbReference type="PANTHER" id="PTHR32089:SF112">
    <property type="entry name" value="LYSOZYME-LIKE PROTEIN-RELATED"/>
    <property type="match status" value="1"/>
</dbReference>
<comment type="similarity">
    <text evidence="4">Belongs to the methyl-accepting chemotaxis (MCP) protein family.</text>
</comment>
<dbReference type="PANTHER" id="PTHR32089">
    <property type="entry name" value="METHYL-ACCEPTING CHEMOTAXIS PROTEIN MCPB"/>
    <property type="match status" value="1"/>
</dbReference>
<evidence type="ECO:0000256" key="6">
    <source>
        <dbReference type="SAM" id="Phobius"/>
    </source>
</evidence>
<dbReference type="SMART" id="SM00304">
    <property type="entry name" value="HAMP"/>
    <property type="match status" value="1"/>
</dbReference>
<dbReference type="SUPFAM" id="SSF58104">
    <property type="entry name" value="Methyl-accepting chemotaxis protein (MCP) signaling domain"/>
    <property type="match status" value="1"/>
</dbReference>
<evidence type="ECO:0000256" key="2">
    <source>
        <dbReference type="ARBA" id="ARBA00022989"/>
    </source>
</evidence>
<evidence type="ECO:0008006" key="11">
    <source>
        <dbReference type="Google" id="ProtNLM"/>
    </source>
</evidence>
<evidence type="ECO:0000256" key="5">
    <source>
        <dbReference type="PROSITE-ProRule" id="PRU00284"/>
    </source>
</evidence>
<sequence length="527" mass="53208">MSLSSFLADRSVGQKLSAFGLLAVTGAVGVGVAGVHGLSEAHDSAERVLAANVLTRATLQADMDHDAIRGDVLLALVDPQANLSEVRGEFADHSAELRKLVEQVRDAGVSPAVTTAAETSLAAIDTYVSRAGALLDAAATDPVAARAQLPTFNQAFTAVEEALPTVADGVEAQADRDAARVDAARSDALLAIVLTNVLLGFAVLAAAAALIRSMVSRLGSLEYVVVGMAGGDLSRRSGLTGRDELGRLGAEFDRAVESLNGMVSAIGASAQRLSVSSSDLAGVGEQISRSASGAASTAGSVAHRAEEVSTHVQAVSAGSEQMGASISEIAQNAARAADVASSAVRNASDARDTVERLGSSSAQVGEVVRVITSIAEQTNLLALNATIEAARAGDLGKGFAVVAGEVKDLAQETARATDDIAQRVAAIQADTEGAVAAIAAIADVINQINEFQTTIAAAVEEQSATVTEMNRSVTEAATGTMSIASTIRGVADTAESISGQAAGSRASAGELAGMAADLQGLISGFRH</sequence>
<dbReference type="EMBL" id="BAAAGX010000046">
    <property type="protein sequence ID" value="GAA0284149.1"/>
    <property type="molecule type" value="Genomic_DNA"/>
</dbReference>
<keyword evidence="2 6" id="KW-1133">Transmembrane helix</keyword>
<accession>A0ABN0VAX8</accession>
<name>A0ABN0VAX8_9ACTN</name>
<keyword evidence="3 5" id="KW-0807">Transducer</keyword>
<feature type="domain" description="Methyl-accepting transducer" evidence="7">
    <location>
        <begin position="276"/>
        <end position="498"/>
    </location>
</feature>
<keyword evidence="6" id="KW-0472">Membrane</keyword>
<dbReference type="InterPro" id="IPR004089">
    <property type="entry name" value="MCPsignal_dom"/>
</dbReference>
<evidence type="ECO:0000313" key="10">
    <source>
        <dbReference type="Proteomes" id="UP001500967"/>
    </source>
</evidence>
<gene>
    <name evidence="9" type="ORF">GCM10009539_85340</name>
</gene>
<keyword evidence="1 6" id="KW-0812">Transmembrane</keyword>
<dbReference type="CDD" id="cd06225">
    <property type="entry name" value="HAMP"/>
    <property type="match status" value="1"/>
</dbReference>
<dbReference type="Gene3D" id="1.10.287.950">
    <property type="entry name" value="Methyl-accepting chemotaxis protein"/>
    <property type="match status" value="1"/>
</dbReference>
<evidence type="ECO:0000256" key="4">
    <source>
        <dbReference type="ARBA" id="ARBA00029447"/>
    </source>
</evidence>
<feature type="transmembrane region" description="Helical" evidence="6">
    <location>
        <begin position="16"/>
        <end position="38"/>
    </location>
</feature>
<protein>
    <recommendedName>
        <fullName evidence="11">Methyl-accepting chemotaxis protein</fullName>
    </recommendedName>
</protein>
<dbReference type="RefSeq" id="WP_344654667.1">
    <property type="nucleotide sequence ID" value="NZ_BAAAGX010000046.1"/>
</dbReference>
<proteinExistence type="inferred from homology"/>
<feature type="domain" description="HAMP" evidence="8">
    <location>
        <begin position="212"/>
        <end position="264"/>
    </location>
</feature>
<organism evidence="9 10">
    <name type="scientific">Cryptosporangium japonicum</name>
    <dbReference type="NCBI Taxonomy" id="80872"/>
    <lineage>
        <taxon>Bacteria</taxon>
        <taxon>Bacillati</taxon>
        <taxon>Actinomycetota</taxon>
        <taxon>Actinomycetes</taxon>
        <taxon>Cryptosporangiales</taxon>
        <taxon>Cryptosporangiaceae</taxon>
        <taxon>Cryptosporangium</taxon>
    </lineage>
</organism>
<evidence type="ECO:0000256" key="3">
    <source>
        <dbReference type="ARBA" id="ARBA00023224"/>
    </source>
</evidence>
<evidence type="ECO:0000259" key="7">
    <source>
        <dbReference type="PROSITE" id="PS50111"/>
    </source>
</evidence>
<evidence type="ECO:0000256" key="1">
    <source>
        <dbReference type="ARBA" id="ARBA00022692"/>
    </source>
</evidence>
<dbReference type="PROSITE" id="PS50111">
    <property type="entry name" value="CHEMOTAXIS_TRANSDUC_2"/>
    <property type="match status" value="1"/>
</dbReference>
<dbReference type="PROSITE" id="PS50885">
    <property type="entry name" value="HAMP"/>
    <property type="match status" value="1"/>
</dbReference>
<evidence type="ECO:0000313" key="9">
    <source>
        <dbReference type="EMBL" id="GAA0284149.1"/>
    </source>
</evidence>
<dbReference type="Pfam" id="PF00672">
    <property type="entry name" value="HAMP"/>
    <property type="match status" value="1"/>
</dbReference>
<evidence type="ECO:0000259" key="8">
    <source>
        <dbReference type="PROSITE" id="PS50885"/>
    </source>
</evidence>